<feature type="transmembrane region" description="Helical" evidence="8">
    <location>
        <begin position="137"/>
        <end position="154"/>
    </location>
</feature>
<dbReference type="PANTHER" id="PTHR30509:SF9">
    <property type="entry name" value="MULTIDRUG RESISTANCE PROTEIN MDTO"/>
    <property type="match status" value="1"/>
</dbReference>
<keyword evidence="3 8" id="KW-0812">Transmembrane</keyword>
<keyword evidence="5 8" id="KW-0472">Membrane</keyword>
<reference evidence="10 11" key="1">
    <citation type="journal article" date="2015" name="Stand. Genomic Sci.">
        <title>Genomic Encyclopedia of Bacterial and Archaeal Type Strains, Phase III: the genomes of soil and plant-associated and newly described type strains.</title>
        <authorList>
            <person name="Whitman W.B."/>
            <person name="Woyke T."/>
            <person name="Klenk H.P."/>
            <person name="Zhou Y."/>
            <person name="Lilburn T.G."/>
            <person name="Beck B.J."/>
            <person name="De Vos P."/>
            <person name="Vandamme P."/>
            <person name="Eisen J.A."/>
            <person name="Garrity G."/>
            <person name="Hugenholtz P."/>
            <person name="Kyrpides N.C."/>
        </authorList>
    </citation>
    <scope>NUCLEOTIDE SEQUENCE [LARGE SCALE GENOMIC DNA]</scope>
    <source>
        <strain evidence="10 11">CGMCC 1.10136</strain>
    </source>
</reference>
<comment type="similarity">
    <text evidence="6">Belongs to the YccS/YhfK family.</text>
</comment>
<feature type="transmembrane region" description="Helical" evidence="8">
    <location>
        <begin position="417"/>
        <end position="437"/>
    </location>
</feature>
<evidence type="ECO:0000313" key="11">
    <source>
        <dbReference type="Proteomes" id="UP000316471"/>
    </source>
</evidence>
<protein>
    <submittedName>
        <fullName evidence="10">Putative membrane protein YccC</fullName>
    </submittedName>
</protein>
<name>A0A562LCS8_9GAMM</name>
<feature type="domain" description="Integral membrane bound transporter" evidence="9">
    <location>
        <begin position="333"/>
        <end position="461"/>
    </location>
</feature>
<keyword evidence="11" id="KW-1185">Reference proteome</keyword>
<dbReference type="PANTHER" id="PTHR30509">
    <property type="entry name" value="P-HYDROXYBENZOIC ACID EFFLUX PUMP SUBUNIT-RELATED"/>
    <property type="match status" value="1"/>
</dbReference>
<feature type="transmembrane region" description="Helical" evidence="8">
    <location>
        <begin position="371"/>
        <end position="388"/>
    </location>
</feature>
<evidence type="ECO:0000259" key="9">
    <source>
        <dbReference type="Pfam" id="PF13515"/>
    </source>
</evidence>
<dbReference type="InterPro" id="IPR049453">
    <property type="entry name" value="Memb_transporter_dom"/>
</dbReference>
<keyword evidence="4 8" id="KW-1133">Transmembrane helix</keyword>
<feature type="transmembrane region" description="Helical" evidence="8">
    <location>
        <begin position="323"/>
        <end position="341"/>
    </location>
</feature>
<dbReference type="RefSeq" id="WP_144817168.1">
    <property type="nucleotide sequence ID" value="NZ_VLKP01000022.1"/>
</dbReference>
<dbReference type="EMBL" id="VLKP01000022">
    <property type="protein sequence ID" value="TWI05366.1"/>
    <property type="molecule type" value="Genomic_DNA"/>
</dbReference>
<evidence type="ECO:0000256" key="3">
    <source>
        <dbReference type="ARBA" id="ARBA00022692"/>
    </source>
</evidence>
<evidence type="ECO:0000256" key="1">
    <source>
        <dbReference type="ARBA" id="ARBA00004651"/>
    </source>
</evidence>
<evidence type="ECO:0000256" key="4">
    <source>
        <dbReference type="ARBA" id="ARBA00022989"/>
    </source>
</evidence>
<evidence type="ECO:0000256" key="2">
    <source>
        <dbReference type="ARBA" id="ARBA00022475"/>
    </source>
</evidence>
<evidence type="ECO:0000256" key="8">
    <source>
        <dbReference type="SAM" id="Phobius"/>
    </source>
</evidence>
<evidence type="ECO:0000256" key="6">
    <source>
        <dbReference type="ARBA" id="ARBA00043993"/>
    </source>
</evidence>
<dbReference type="GO" id="GO:0005886">
    <property type="term" value="C:plasma membrane"/>
    <property type="evidence" value="ECO:0007669"/>
    <property type="project" value="UniProtKB-SubCell"/>
</dbReference>
<feature type="transmembrane region" description="Helical" evidence="8">
    <location>
        <begin position="443"/>
        <end position="465"/>
    </location>
</feature>
<feature type="transmembrane region" description="Helical" evidence="8">
    <location>
        <begin position="160"/>
        <end position="181"/>
    </location>
</feature>
<comment type="subcellular location">
    <subcellularLocation>
        <location evidence="1">Cell membrane</location>
        <topology evidence="1">Multi-pass membrane protein</topology>
    </subcellularLocation>
</comment>
<dbReference type="OrthoDB" id="581879at2"/>
<dbReference type="Pfam" id="PF13515">
    <property type="entry name" value="FUSC_2"/>
    <property type="match status" value="1"/>
</dbReference>
<evidence type="ECO:0000313" key="10">
    <source>
        <dbReference type="EMBL" id="TWI05366.1"/>
    </source>
</evidence>
<comment type="caution">
    <text evidence="10">The sequence shown here is derived from an EMBL/GenBank/DDBJ whole genome shotgun (WGS) entry which is preliminary data.</text>
</comment>
<sequence length="630" mass="66001">MSTSPALPPAPKAPPPLSPGGVLRGLFVLRGLPEGRWLFALRCGMAMGLPMLVGVLAGDASAGLMAATGGFTSLYGSGRPYLRRAVELALIALGFAVAVSVGIAIAPHAWLVIPGVALLAMLATWIGNALRIGPPGAYMFLLACAAATAMPAPHLTALDAGLLVLGGGAGAWLLHMAGALFKPRGPETSAVTTAAKAVAGFIEAVGTAHENDARHRAAIALHDAWEALVSFQPAAADANSTLGRLRALNRRLHLLFAEAMGVASRCEAVPPQALAQAREIQGQAARPPANPQPLDDEAIPLGHPSAFDMLRDALRPGSPSRRVIVRVGVAAVIAGALGAAFHLERSYWAVAAAVLMLHQGLDWTRTVQRSVERLVGTWIGLLLAGAILSQHPQGLWLVLTIVALQFTIEMLVMRNYALAVIFITSAALTIASGGHPIDDLGGYLLARGVDTLVGCAVALLVFRLLPPRRAADRITTQLAHAFVQVGETVRHLARGDVTSAEALVARRDLQRRSFALAQAYDDALVASSGQRRRAEELWPALAATQRLVYRTLSTAWALEKIGGEAAREAAKAMFEDHGEQPVRAALASLATAVHGGTAPAPLPPLPAVLAPELRNVHECLLRDEHRDGAA</sequence>
<feature type="transmembrane region" description="Helical" evidence="8">
    <location>
        <begin position="111"/>
        <end position="130"/>
    </location>
</feature>
<dbReference type="Proteomes" id="UP000316471">
    <property type="component" value="Unassembled WGS sequence"/>
</dbReference>
<feature type="region of interest" description="Disordered" evidence="7">
    <location>
        <begin position="277"/>
        <end position="298"/>
    </location>
</feature>
<organism evidence="10 11">
    <name type="scientific">Aerolutibacter ruishenii</name>
    <dbReference type="NCBI Taxonomy" id="686800"/>
    <lineage>
        <taxon>Bacteria</taxon>
        <taxon>Pseudomonadati</taxon>
        <taxon>Pseudomonadota</taxon>
        <taxon>Gammaproteobacteria</taxon>
        <taxon>Lysobacterales</taxon>
        <taxon>Lysobacteraceae</taxon>
        <taxon>Aerolutibacter</taxon>
    </lineage>
</organism>
<proteinExistence type="inferred from homology"/>
<dbReference type="AlphaFoldDB" id="A0A562LCS8"/>
<gene>
    <name evidence="10" type="ORF">IP93_03089</name>
</gene>
<evidence type="ECO:0000256" key="5">
    <source>
        <dbReference type="ARBA" id="ARBA00023136"/>
    </source>
</evidence>
<evidence type="ECO:0000256" key="7">
    <source>
        <dbReference type="SAM" id="MobiDB-lite"/>
    </source>
</evidence>
<accession>A0A562LCS8</accession>
<keyword evidence="2" id="KW-1003">Cell membrane</keyword>
<feature type="transmembrane region" description="Helical" evidence="8">
    <location>
        <begin position="85"/>
        <end position="105"/>
    </location>
</feature>